<feature type="compositionally biased region" description="Polar residues" evidence="1">
    <location>
        <begin position="159"/>
        <end position="174"/>
    </location>
</feature>
<proteinExistence type="predicted"/>
<dbReference type="GO" id="GO:0003824">
    <property type="term" value="F:catalytic activity"/>
    <property type="evidence" value="ECO:0007669"/>
    <property type="project" value="InterPro"/>
</dbReference>
<dbReference type="PANTHER" id="PTHR33273">
    <property type="entry name" value="DOMAIN-CONTAINING PROTEIN, PUTATIVE-RELATED"/>
    <property type="match status" value="1"/>
</dbReference>
<name>A0AAD7YS96_MYTSE</name>
<feature type="domain" description="Endonuclease/exonuclease/phosphatase" evidence="2">
    <location>
        <begin position="8"/>
        <end position="178"/>
    </location>
</feature>
<protein>
    <recommendedName>
        <fullName evidence="2">Endonuclease/exonuclease/phosphatase domain-containing protein</fullName>
    </recommendedName>
</protein>
<organism evidence="3 4">
    <name type="scientific">Mythimna separata</name>
    <name type="common">Oriental armyworm</name>
    <name type="synonym">Pseudaletia separata</name>
    <dbReference type="NCBI Taxonomy" id="271217"/>
    <lineage>
        <taxon>Eukaryota</taxon>
        <taxon>Metazoa</taxon>
        <taxon>Ecdysozoa</taxon>
        <taxon>Arthropoda</taxon>
        <taxon>Hexapoda</taxon>
        <taxon>Insecta</taxon>
        <taxon>Pterygota</taxon>
        <taxon>Neoptera</taxon>
        <taxon>Endopterygota</taxon>
        <taxon>Lepidoptera</taxon>
        <taxon>Glossata</taxon>
        <taxon>Ditrysia</taxon>
        <taxon>Noctuoidea</taxon>
        <taxon>Noctuidae</taxon>
        <taxon>Noctuinae</taxon>
        <taxon>Hadenini</taxon>
        <taxon>Mythimna</taxon>
    </lineage>
</organism>
<evidence type="ECO:0000313" key="3">
    <source>
        <dbReference type="EMBL" id="KAJ8724709.1"/>
    </source>
</evidence>
<dbReference type="Proteomes" id="UP001231518">
    <property type="component" value="Chromosome 7"/>
</dbReference>
<dbReference type="EMBL" id="JARGEI010000010">
    <property type="protein sequence ID" value="KAJ8724709.1"/>
    <property type="molecule type" value="Genomic_DNA"/>
</dbReference>
<evidence type="ECO:0000313" key="4">
    <source>
        <dbReference type="Proteomes" id="UP001231518"/>
    </source>
</evidence>
<dbReference type="InterPro" id="IPR005135">
    <property type="entry name" value="Endo/exonuclease/phosphatase"/>
</dbReference>
<dbReference type="Gene3D" id="3.60.10.10">
    <property type="entry name" value="Endonuclease/exonuclease/phosphatase"/>
    <property type="match status" value="1"/>
</dbReference>
<dbReference type="AlphaFoldDB" id="A0AAD7YS96"/>
<evidence type="ECO:0000256" key="1">
    <source>
        <dbReference type="SAM" id="MobiDB-lite"/>
    </source>
</evidence>
<dbReference type="PANTHER" id="PTHR33273:SF4">
    <property type="entry name" value="ENDONUCLEASE_EXONUCLEASE_PHOSPHATASE DOMAIN-CONTAINING PROTEIN"/>
    <property type="match status" value="1"/>
</dbReference>
<evidence type="ECO:0000259" key="2">
    <source>
        <dbReference type="Pfam" id="PF03372"/>
    </source>
</evidence>
<dbReference type="SUPFAM" id="SSF56219">
    <property type="entry name" value="DNase I-like"/>
    <property type="match status" value="1"/>
</dbReference>
<keyword evidence="4" id="KW-1185">Reference proteome</keyword>
<dbReference type="Pfam" id="PF03372">
    <property type="entry name" value="Exo_endo_phos"/>
    <property type="match status" value="1"/>
</dbReference>
<feature type="region of interest" description="Disordered" evidence="1">
    <location>
        <begin position="147"/>
        <end position="184"/>
    </location>
</feature>
<dbReference type="InterPro" id="IPR036691">
    <property type="entry name" value="Endo/exonu/phosph_ase_sf"/>
</dbReference>
<comment type="caution">
    <text evidence="3">The sequence shown here is derived from an EMBL/GenBank/DDBJ whole genome shotgun (WGS) entry which is preliminary data.</text>
</comment>
<reference evidence="3" key="1">
    <citation type="submission" date="2023-03" db="EMBL/GenBank/DDBJ databases">
        <title>Chromosome-level genomes of two armyworms, Mythimna separata and Mythimna loreyi, provide insights into the biosynthesis and reception of sex pheromones.</title>
        <authorList>
            <person name="Zhao H."/>
        </authorList>
    </citation>
    <scope>NUCLEOTIDE SEQUENCE</scope>
    <source>
        <strain evidence="3">BeijingLab</strain>
        <tissue evidence="3">Pupa</tissue>
    </source>
</reference>
<sequence>MAVSLRVLYWNARGLKSKVAPLHLLLKDQKIDVALISETHLGPADKIRFPGYYLYREDEKSAVGYPYRGLAVLVRRRVVHQPLPSTSPSTLYALGIQVHVAGVDLNIFAAYIPPAAKYDLAELRAILQQSPGPPLLAGDLNCKHPAWNSHAANPGGNRIDSSQTPRPTDTTSPAQKPRRTTRMPGHMCRTCWTLLSTRA</sequence>
<accession>A0AAD7YS96</accession>
<gene>
    <name evidence="3" type="ORF">PYW07_015667</name>
</gene>